<dbReference type="Proteomes" id="UP000199111">
    <property type="component" value="Unassembled WGS sequence"/>
</dbReference>
<sequence>MVVLRGLGLGDLLTAVPALRALRRAHPGHRIVLAAPASLAPLVPLIGAVDGLLDVSGPGPVPLGVAPDIAVNLHGRGPQSLAALRRTGPGRLLTHAHPDFPEVPGPPWRGDAHEVRRWCDLLGWYGVAADPGDLELEVPPGWEPPPVARLWAAGPAPEPVSASEPEPAAVDSGAAGPGSEGFPPGAGPGPYASPPDRPDRPDRPDPPDRPAPAACRAPAGRGAARPGPRVPRSRRPAPVVLHPGAAAPARRWPPERFALVSLALRQAGHEVVITGSAGERVLAEQVASLACLPEACVLAGRTGLRDLVALVARARLVVCGDTGVAHLASALATPSVVLFGPVSPALWGPPHGPHVALWAGRSGDPHGDLPDEGLLEIGVLEVLDAAVNLLEVGVR</sequence>
<feature type="compositionally biased region" description="Low complexity" evidence="3">
    <location>
        <begin position="211"/>
        <end position="227"/>
    </location>
</feature>
<protein>
    <submittedName>
        <fullName evidence="4">Glycosyltransferase family 9 (Heptosyltransferase)</fullName>
    </submittedName>
</protein>
<dbReference type="InterPro" id="IPR002201">
    <property type="entry name" value="Glyco_trans_9"/>
</dbReference>
<dbReference type="SUPFAM" id="SSF53756">
    <property type="entry name" value="UDP-Glycosyltransferase/glycogen phosphorylase"/>
    <property type="match status" value="2"/>
</dbReference>
<dbReference type="AlphaFoldDB" id="A0A1I4ED80"/>
<dbReference type="PANTHER" id="PTHR30160:SF1">
    <property type="entry name" value="LIPOPOLYSACCHARIDE 1,2-N-ACETYLGLUCOSAMINETRANSFERASE-RELATED"/>
    <property type="match status" value="1"/>
</dbReference>
<keyword evidence="1" id="KW-0328">Glycosyltransferase</keyword>
<feature type="compositionally biased region" description="Low complexity" evidence="3">
    <location>
        <begin position="152"/>
        <end position="174"/>
    </location>
</feature>
<keyword evidence="2 4" id="KW-0808">Transferase</keyword>
<dbReference type="InterPro" id="IPR051199">
    <property type="entry name" value="LPS_LOS_Heptosyltrfase"/>
</dbReference>
<evidence type="ECO:0000313" key="4">
    <source>
        <dbReference type="EMBL" id="SFL03754.1"/>
    </source>
</evidence>
<evidence type="ECO:0000256" key="1">
    <source>
        <dbReference type="ARBA" id="ARBA00022676"/>
    </source>
</evidence>
<proteinExistence type="predicted"/>
<dbReference type="GO" id="GO:0005829">
    <property type="term" value="C:cytosol"/>
    <property type="evidence" value="ECO:0007669"/>
    <property type="project" value="TreeGrafter"/>
</dbReference>
<dbReference type="Gene3D" id="3.40.50.2000">
    <property type="entry name" value="Glycogen Phosphorylase B"/>
    <property type="match status" value="2"/>
</dbReference>
<dbReference type="GO" id="GO:0009244">
    <property type="term" value="P:lipopolysaccharide core region biosynthetic process"/>
    <property type="evidence" value="ECO:0007669"/>
    <property type="project" value="TreeGrafter"/>
</dbReference>
<dbReference type="Pfam" id="PF01075">
    <property type="entry name" value="Glyco_transf_9"/>
    <property type="match status" value="1"/>
</dbReference>
<evidence type="ECO:0000256" key="2">
    <source>
        <dbReference type="ARBA" id="ARBA00022679"/>
    </source>
</evidence>
<feature type="compositionally biased region" description="Basic and acidic residues" evidence="3">
    <location>
        <begin position="196"/>
        <end position="208"/>
    </location>
</feature>
<accession>A0A1I4ED80</accession>
<dbReference type="PANTHER" id="PTHR30160">
    <property type="entry name" value="TETRAACYLDISACCHARIDE 4'-KINASE-RELATED"/>
    <property type="match status" value="1"/>
</dbReference>
<organism evidence="4 5">
    <name type="scientific">Streptosporangium canum</name>
    <dbReference type="NCBI Taxonomy" id="324952"/>
    <lineage>
        <taxon>Bacteria</taxon>
        <taxon>Bacillati</taxon>
        <taxon>Actinomycetota</taxon>
        <taxon>Actinomycetes</taxon>
        <taxon>Streptosporangiales</taxon>
        <taxon>Streptosporangiaceae</taxon>
        <taxon>Streptosporangium</taxon>
    </lineage>
</organism>
<evidence type="ECO:0000256" key="3">
    <source>
        <dbReference type="SAM" id="MobiDB-lite"/>
    </source>
</evidence>
<dbReference type="GO" id="GO:0008713">
    <property type="term" value="F:ADP-heptose-lipopolysaccharide heptosyltransferase activity"/>
    <property type="evidence" value="ECO:0007669"/>
    <property type="project" value="TreeGrafter"/>
</dbReference>
<feature type="compositionally biased region" description="Pro residues" evidence="3">
    <location>
        <begin position="185"/>
        <end position="195"/>
    </location>
</feature>
<evidence type="ECO:0000313" key="5">
    <source>
        <dbReference type="Proteomes" id="UP000199111"/>
    </source>
</evidence>
<name>A0A1I4ED80_9ACTN</name>
<keyword evidence="5" id="KW-1185">Reference proteome</keyword>
<feature type="region of interest" description="Disordered" evidence="3">
    <location>
        <begin position="147"/>
        <end position="239"/>
    </location>
</feature>
<reference evidence="5" key="1">
    <citation type="submission" date="2016-10" db="EMBL/GenBank/DDBJ databases">
        <authorList>
            <person name="Varghese N."/>
            <person name="Submissions S."/>
        </authorList>
    </citation>
    <scope>NUCLEOTIDE SEQUENCE [LARGE SCALE GENOMIC DNA]</scope>
    <source>
        <strain evidence="5">CGMCC 4.2126</strain>
    </source>
</reference>
<dbReference type="CDD" id="cd03789">
    <property type="entry name" value="GT9_LPS_heptosyltransferase"/>
    <property type="match status" value="1"/>
</dbReference>
<dbReference type="EMBL" id="FOQY01000049">
    <property type="protein sequence ID" value="SFL03754.1"/>
    <property type="molecule type" value="Genomic_DNA"/>
</dbReference>
<gene>
    <name evidence="4" type="ORF">SAMN05216275_14920</name>
</gene>